<evidence type="ECO:0000313" key="3">
    <source>
        <dbReference type="Proteomes" id="UP001054902"/>
    </source>
</evidence>
<name>A0AAD3D162_9STRA</name>
<evidence type="ECO:0000256" key="1">
    <source>
        <dbReference type="SAM" id="MobiDB-lite"/>
    </source>
</evidence>
<dbReference type="InterPro" id="IPR011990">
    <property type="entry name" value="TPR-like_helical_dom_sf"/>
</dbReference>
<proteinExistence type="predicted"/>
<feature type="compositionally biased region" description="Low complexity" evidence="1">
    <location>
        <begin position="262"/>
        <end position="275"/>
    </location>
</feature>
<evidence type="ECO:0000313" key="2">
    <source>
        <dbReference type="EMBL" id="GFH54765.1"/>
    </source>
</evidence>
<dbReference type="Gene3D" id="1.25.40.10">
    <property type="entry name" value="Tetratricopeptide repeat domain"/>
    <property type="match status" value="1"/>
</dbReference>
<sequence length="342" mass="39232">MVVKDILERVIDTSIVSSYEVPHFEVQHTNPSNADADGTKIDDSKGFQSNKKESNEFSFRLSPSDAMELPQHCSSLYKLSTFPTWNYLNLREEQNSAWANTQFEKGVEYAKAALSADKTQLESLSLVKKAESCYKDGLEMIPHHKRILTAYGALCINDGRLEMAHEMLKRVIDYINQESDVIGSSEETENKATLKDAKTYLAVVESKLHGQKQAKAQAIRKETTVQMSSRAEQRMNDALAEQSFLSGDGKISRIGTSKKYELLSSSEDSVSSASLNKKKRKHKRSHEYRKHSRKRKKDYRSQNSSDDSDSEDSYEKRKRRKHRKGHKKKKKRYSKSKYKDKK</sequence>
<feature type="compositionally biased region" description="Basic and acidic residues" evidence="1">
    <location>
        <begin position="37"/>
        <end position="55"/>
    </location>
</feature>
<dbReference type="AlphaFoldDB" id="A0AAD3D162"/>
<feature type="region of interest" description="Disordered" evidence="1">
    <location>
        <begin position="262"/>
        <end position="342"/>
    </location>
</feature>
<accession>A0AAD3D162</accession>
<feature type="region of interest" description="Disordered" evidence="1">
    <location>
        <begin position="214"/>
        <end position="234"/>
    </location>
</feature>
<feature type="region of interest" description="Disordered" evidence="1">
    <location>
        <begin position="26"/>
        <end position="55"/>
    </location>
</feature>
<gene>
    <name evidence="2" type="ORF">CTEN210_11241</name>
</gene>
<feature type="compositionally biased region" description="Basic residues" evidence="1">
    <location>
        <begin position="316"/>
        <end position="342"/>
    </location>
</feature>
<keyword evidence="3" id="KW-1185">Reference proteome</keyword>
<protein>
    <submittedName>
        <fullName evidence="2">Uncharacterized protein</fullName>
    </submittedName>
</protein>
<dbReference type="SUPFAM" id="SSF48452">
    <property type="entry name" value="TPR-like"/>
    <property type="match status" value="1"/>
</dbReference>
<dbReference type="Proteomes" id="UP001054902">
    <property type="component" value="Unassembled WGS sequence"/>
</dbReference>
<dbReference type="EMBL" id="BLLK01000047">
    <property type="protein sequence ID" value="GFH54765.1"/>
    <property type="molecule type" value="Genomic_DNA"/>
</dbReference>
<reference evidence="2 3" key="1">
    <citation type="journal article" date="2021" name="Sci. Rep.">
        <title>The genome of the diatom Chaetoceros tenuissimus carries an ancient integrated fragment of an extant virus.</title>
        <authorList>
            <person name="Hongo Y."/>
            <person name="Kimura K."/>
            <person name="Takaki Y."/>
            <person name="Yoshida Y."/>
            <person name="Baba S."/>
            <person name="Kobayashi G."/>
            <person name="Nagasaki K."/>
            <person name="Hano T."/>
            <person name="Tomaru Y."/>
        </authorList>
    </citation>
    <scope>NUCLEOTIDE SEQUENCE [LARGE SCALE GENOMIC DNA]</scope>
    <source>
        <strain evidence="2 3">NIES-3715</strain>
    </source>
</reference>
<feature type="compositionally biased region" description="Basic residues" evidence="1">
    <location>
        <begin position="276"/>
        <end position="298"/>
    </location>
</feature>
<organism evidence="2 3">
    <name type="scientific">Chaetoceros tenuissimus</name>
    <dbReference type="NCBI Taxonomy" id="426638"/>
    <lineage>
        <taxon>Eukaryota</taxon>
        <taxon>Sar</taxon>
        <taxon>Stramenopiles</taxon>
        <taxon>Ochrophyta</taxon>
        <taxon>Bacillariophyta</taxon>
        <taxon>Coscinodiscophyceae</taxon>
        <taxon>Chaetocerotophycidae</taxon>
        <taxon>Chaetocerotales</taxon>
        <taxon>Chaetocerotaceae</taxon>
        <taxon>Chaetoceros</taxon>
    </lineage>
</organism>
<comment type="caution">
    <text evidence="2">The sequence shown here is derived from an EMBL/GenBank/DDBJ whole genome shotgun (WGS) entry which is preliminary data.</text>
</comment>